<reference evidence="1 2" key="1">
    <citation type="submission" date="2018-11" db="EMBL/GenBank/DDBJ databases">
        <authorList>
            <consortium name="Pathogen Informatics"/>
        </authorList>
    </citation>
    <scope>NUCLEOTIDE SEQUENCE [LARGE SCALE GENOMIC DNA]</scope>
</reference>
<dbReference type="OrthoDB" id="407325at2759"/>
<gene>
    <name evidence="1" type="ORF">GPUH_LOCUS5028</name>
</gene>
<dbReference type="AlphaFoldDB" id="A0A3P6QFG4"/>
<sequence length="137" mass="15886">MCIVHAEYFQNDAVIECFTKENFVVNEINTKDCQFYACDWKTLQHKLADQKFDVILTSETIYNEKNYESLHDVIDALLIPDGLVLLAAKLYYFGVGGNIPSFLEYLKTRGTFDSYECWSSDSDVPRKIVQLTRTFRS</sequence>
<keyword evidence="2" id="KW-1185">Reference proteome</keyword>
<protein>
    <submittedName>
        <fullName evidence="1">Uncharacterized protein</fullName>
    </submittedName>
</protein>
<organism evidence="1 2">
    <name type="scientific">Gongylonema pulchrum</name>
    <dbReference type="NCBI Taxonomy" id="637853"/>
    <lineage>
        <taxon>Eukaryota</taxon>
        <taxon>Metazoa</taxon>
        <taxon>Ecdysozoa</taxon>
        <taxon>Nematoda</taxon>
        <taxon>Chromadorea</taxon>
        <taxon>Rhabditida</taxon>
        <taxon>Spirurina</taxon>
        <taxon>Spiruromorpha</taxon>
        <taxon>Spiruroidea</taxon>
        <taxon>Gongylonematidae</taxon>
        <taxon>Gongylonema</taxon>
    </lineage>
</organism>
<dbReference type="InterPro" id="IPR029063">
    <property type="entry name" value="SAM-dependent_MTases_sf"/>
</dbReference>
<accession>A0A3P6QFG4</accession>
<dbReference type="Pfam" id="PF10294">
    <property type="entry name" value="Methyltransf_16"/>
    <property type="match status" value="1"/>
</dbReference>
<proteinExistence type="predicted"/>
<dbReference type="Proteomes" id="UP000271098">
    <property type="component" value="Unassembled WGS sequence"/>
</dbReference>
<dbReference type="InterPro" id="IPR019410">
    <property type="entry name" value="Methyltransf_16"/>
</dbReference>
<evidence type="ECO:0000313" key="1">
    <source>
        <dbReference type="EMBL" id="VDK48672.1"/>
    </source>
</evidence>
<dbReference type="Gene3D" id="3.40.50.150">
    <property type="entry name" value="Vaccinia Virus protein VP39"/>
    <property type="match status" value="1"/>
</dbReference>
<dbReference type="SUPFAM" id="SSF53335">
    <property type="entry name" value="S-adenosyl-L-methionine-dependent methyltransferases"/>
    <property type="match status" value="1"/>
</dbReference>
<name>A0A3P6QFG4_9BILA</name>
<evidence type="ECO:0000313" key="2">
    <source>
        <dbReference type="Proteomes" id="UP000271098"/>
    </source>
</evidence>
<dbReference type="EMBL" id="UYRT01010142">
    <property type="protein sequence ID" value="VDK48672.1"/>
    <property type="molecule type" value="Genomic_DNA"/>
</dbReference>